<dbReference type="OrthoDB" id="7862313at2759"/>
<dbReference type="Pfam" id="PF21310">
    <property type="entry name" value="OCRL-like_ASH"/>
    <property type="match status" value="1"/>
</dbReference>
<evidence type="ECO:0000313" key="3">
    <source>
        <dbReference type="EMBL" id="PHH80698.1"/>
    </source>
</evidence>
<name>A0A2C5YRH7_9HYPO</name>
<dbReference type="AlphaFoldDB" id="A0A2C5YRH7"/>
<dbReference type="Gene3D" id="3.60.10.10">
    <property type="entry name" value="Endonuclease/exonuclease/phosphatase"/>
    <property type="match status" value="1"/>
</dbReference>
<dbReference type="Pfam" id="PF22669">
    <property type="entry name" value="Exo_endo_phos2"/>
    <property type="match status" value="2"/>
</dbReference>
<evidence type="ECO:0000256" key="1">
    <source>
        <dbReference type="SAM" id="MobiDB-lite"/>
    </source>
</evidence>
<feature type="compositionally biased region" description="Acidic residues" evidence="1">
    <location>
        <begin position="349"/>
        <end position="358"/>
    </location>
</feature>
<dbReference type="InterPro" id="IPR000300">
    <property type="entry name" value="IPPc"/>
</dbReference>
<proteinExistence type="predicted"/>
<dbReference type="Proteomes" id="UP000224854">
    <property type="component" value="Unassembled WGS sequence"/>
</dbReference>
<dbReference type="InterPro" id="IPR013783">
    <property type="entry name" value="Ig-like_fold"/>
</dbReference>
<feature type="region of interest" description="Disordered" evidence="1">
    <location>
        <begin position="340"/>
        <end position="362"/>
    </location>
</feature>
<evidence type="ECO:0000313" key="4">
    <source>
        <dbReference type="Proteomes" id="UP000224854"/>
    </source>
</evidence>
<dbReference type="PANTHER" id="PTHR11200:SF300">
    <property type="entry name" value="TYPE II INOSITOL 1,4,5-TRISPHOSPHATE 5-PHOSPHATASE"/>
    <property type="match status" value="1"/>
</dbReference>
<comment type="caution">
    <text evidence="3">The sequence shown here is derived from an EMBL/GenBank/DDBJ whole genome shotgun (WGS) entry which is preliminary data.</text>
</comment>
<dbReference type="InterPro" id="IPR048869">
    <property type="entry name" value="OCRL-1_2_ASH"/>
</dbReference>
<dbReference type="Gene3D" id="2.60.40.10">
    <property type="entry name" value="Immunoglobulins"/>
    <property type="match status" value="1"/>
</dbReference>
<feature type="region of interest" description="Disordered" evidence="1">
    <location>
        <begin position="617"/>
        <end position="652"/>
    </location>
</feature>
<keyword evidence="4" id="KW-1185">Reference proteome</keyword>
<dbReference type="SUPFAM" id="SSF56219">
    <property type="entry name" value="DNase I-like"/>
    <property type="match status" value="1"/>
</dbReference>
<protein>
    <recommendedName>
        <fullName evidence="2">Inositol polyphosphate-related phosphatase domain-containing protein</fullName>
    </recommendedName>
</protein>
<dbReference type="InterPro" id="IPR036691">
    <property type="entry name" value="Endo/exonu/phosph_ase_sf"/>
</dbReference>
<dbReference type="EMBL" id="NJEU01000148">
    <property type="protein sequence ID" value="PHH80698.1"/>
    <property type="molecule type" value="Genomic_DNA"/>
</dbReference>
<dbReference type="GO" id="GO:0046856">
    <property type="term" value="P:phosphatidylinositol dephosphorylation"/>
    <property type="evidence" value="ECO:0007669"/>
    <property type="project" value="InterPro"/>
</dbReference>
<gene>
    <name evidence="3" type="ORF">CDD82_1553</name>
</gene>
<dbReference type="PANTHER" id="PTHR11200">
    <property type="entry name" value="INOSITOL 5-PHOSPHATASE"/>
    <property type="match status" value="1"/>
</dbReference>
<sequence>MTTASAPSSLHSVGSEPVDLAWTHQSLSRAVQARRADYVRPKKLRVKIGTWNVAACPGTDKDLASWFGGGRGIDEGSAALDLARDAAGEHNSAKLADADAVRLAGGADIGLYVLGLQEVVDLNGTREYVNRAVYTDHGPMQKWQAALAAAVPPGYQAVVAEQMTGVLLLIYASPELAPTISNVSTKQVGTGLWGYFGNKGAVTTRLILGETTRMVFVNCHLASGASPNHLDRRCWDAGQILSKTLFDPVVDAGVAEDDGERIGDEDFAFWFGDLNFRLDGLPGDDIRRLLMLHTRGEYNVGRGAESSNPIEGQAIIVIKDSESDDDLVSLVSEQSRSRDSLDSELSLADPDDFVDDPSQDPASLQATLDSLLPHDQLRRIIKQRKAFHDGWREGPMTFLPSYKYDVGTVSLFDSSEKQRAPSWCDRILYRTRTDKRRHDAQVAQEIAVKQKDREMEEIGIDQDDDVLFSYDPASDGDEEPVDYDEYDETTPNDEHGQVVAKDRPVDRIQQEIYTSHQRITSSDHKPIISIFTLEYDAVVPELKAKVHAEVARQLDRAENEGRPGVTVVVEGSKEHDENVVDLGEIGFLDTKYAVVTIANTGGVAASLAFVGRPGSEHGASEAPFSMTTSFMRPDGDGDEEDGGGAGSSLDSRVTLEPGETVLAHIKAQVLDKEHVQALNRGEAKIEQVLVLRVEQGRDHFLPVRGSWLATCFGRSIDELIRVPDGGIRKFVRERGIKGVISNEMDVHCSAPKELFKLTEAMQMLAERCVADEAMLEDMELPKEAAWPLDATTWAAELDEDKRIRADMVAALDTDLSVLEALPVELSSVRKLELTSALLMLFLMSLTDGIVPAPLCAKLLSLSSSSSSLLSSSHLSALPHTAWADVKSKVLDLLSSAPNHNIAFVFLTTTMSRVAVELSPATAADDGLGLSALGRRINLRRGGAAKDDDKKTRLRQQKYAQILGPMVFRAKVADKAARELERSVMEMFLSKA</sequence>
<feature type="domain" description="Inositol polyphosphate-related phosphatase" evidence="2">
    <location>
        <begin position="42"/>
        <end position="452"/>
    </location>
</feature>
<accession>A0A2C5YRH7</accession>
<dbReference type="GO" id="GO:0004439">
    <property type="term" value="F:phosphatidylinositol-4,5-bisphosphate 5-phosphatase activity"/>
    <property type="evidence" value="ECO:0007669"/>
    <property type="project" value="TreeGrafter"/>
</dbReference>
<dbReference type="InterPro" id="IPR046985">
    <property type="entry name" value="IP5"/>
</dbReference>
<dbReference type="SMART" id="SM00128">
    <property type="entry name" value="IPPc"/>
    <property type="match status" value="1"/>
</dbReference>
<organism evidence="3 4">
    <name type="scientific">Ophiocordyceps australis</name>
    <dbReference type="NCBI Taxonomy" id="1399860"/>
    <lineage>
        <taxon>Eukaryota</taxon>
        <taxon>Fungi</taxon>
        <taxon>Dikarya</taxon>
        <taxon>Ascomycota</taxon>
        <taxon>Pezizomycotina</taxon>
        <taxon>Sordariomycetes</taxon>
        <taxon>Hypocreomycetidae</taxon>
        <taxon>Hypocreales</taxon>
        <taxon>Ophiocordycipitaceae</taxon>
        <taxon>Ophiocordyceps</taxon>
    </lineage>
</organism>
<reference evidence="3 4" key="1">
    <citation type="submission" date="2017-06" db="EMBL/GenBank/DDBJ databases">
        <title>Ant-infecting Ophiocordyceps genomes reveal a high diversity of potential behavioral manipulation genes and a possible major role for enterotoxins.</title>
        <authorList>
            <person name="De Bekker C."/>
            <person name="Evans H.C."/>
            <person name="Brachmann A."/>
            <person name="Hughes D.P."/>
        </authorList>
    </citation>
    <scope>NUCLEOTIDE SEQUENCE [LARGE SCALE GENOMIC DNA]</scope>
    <source>
        <strain evidence="3 4">1348a</strain>
    </source>
</reference>
<evidence type="ECO:0000259" key="2">
    <source>
        <dbReference type="SMART" id="SM00128"/>
    </source>
</evidence>